<dbReference type="KEGG" id="cvr:CHLNCDRAFT_17328"/>
<accession>E1ZD95</accession>
<reference evidence="2 3" key="1">
    <citation type="journal article" date="2010" name="Plant Cell">
        <title>The Chlorella variabilis NC64A genome reveals adaptation to photosymbiosis, coevolution with viruses, and cryptic sex.</title>
        <authorList>
            <person name="Blanc G."/>
            <person name="Duncan G."/>
            <person name="Agarkova I."/>
            <person name="Borodovsky M."/>
            <person name="Gurnon J."/>
            <person name="Kuo A."/>
            <person name="Lindquist E."/>
            <person name="Lucas S."/>
            <person name="Pangilinan J."/>
            <person name="Polle J."/>
            <person name="Salamov A."/>
            <person name="Terry A."/>
            <person name="Yamada T."/>
            <person name="Dunigan D.D."/>
            <person name="Grigoriev I.V."/>
            <person name="Claverie J.M."/>
            <person name="Van Etten J.L."/>
        </authorList>
    </citation>
    <scope>NUCLEOTIDE SEQUENCE [LARGE SCALE GENOMIC DNA]</scope>
    <source>
        <strain evidence="2 3">NC64A</strain>
    </source>
</reference>
<dbReference type="GeneID" id="17355905"/>
<dbReference type="OMA" id="RFHRINL"/>
<dbReference type="PANTHER" id="PTHR12136:SF41">
    <property type="entry name" value="PLECKSTRIN HOMOLOGY (PH) AND LIPID-BINDING START DOMAINS-CONTAINING PROTEIN"/>
    <property type="match status" value="1"/>
</dbReference>
<feature type="domain" description="Protein ENHANCED DISEASE RESISTANCE 2 C-terminal" evidence="1">
    <location>
        <begin position="1"/>
        <end position="103"/>
    </location>
</feature>
<dbReference type="EMBL" id="GL433842">
    <property type="protein sequence ID" value="EFN56180.1"/>
    <property type="molecule type" value="Genomic_DNA"/>
</dbReference>
<organism evidence="3">
    <name type="scientific">Chlorella variabilis</name>
    <name type="common">Green alga</name>
    <dbReference type="NCBI Taxonomy" id="554065"/>
    <lineage>
        <taxon>Eukaryota</taxon>
        <taxon>Viridiplantae</taxon>
        <taxon>Chlorophyta</taxon>
        <taxon>core chlorophytes</taxon>
        <taxon>Trebouxiophyceae</taxon>
        <taxon>Chlorellales</taxon>
        <taxon>Chlorellaceae</taxon>
        <taxon>Chlorella clade</taxon>
        <taxon>Chlorella</taxon>
    </lineage>
</organism>
<dbReference type="InterPro" id="IPR009769">
    <property type="entry name" value="EDR2_C"/>
</dbReference>
<dbReference type="Proteomes" id="UP000008141">
    <property type="component" value="Unassembled WGS sequence"/>
</dbReference>
<proteinExistence type="predicted"/>
<keyword evidence="3" id="KW-1185">Reference proteome</keyword>
<evidence type="ECO:0000259" key="1">
    <source>
        <dbReference type="Pfam" id="PF07059"/>
    </source>
</evidence>
<dbReference type="InParanoid" id="E1ZD95"/>
<protein>
    <recommendedName>
        <fullName evidence="1">Protein ENHANCED DISEASE RESISTANCE 2 C-terminal domain-containing protein</fullName>
    </recommendedName>
</protein>
<dbReference type="PANTHER" id="PTHR12136">
    <property type="entry name" value="ENHANCED DISEASE RESISTANCE-RELATED"/>
    <property type="match status" value="1"/>
</dbReference>
<feature type="non-terminal residue" evidence="2">
    <location>
        <position position="107"/>
    </location>
</feature>
<dbReference type="OrthoDB" id="9970435at2759"/>
<evidence type="ECO:0000313" key="3">
    <source>
        <dbReference type="Proteomes" id="UP000008141"/>
    </source>
</evidence>
<dbReference type="Pfam" id="PF07059">
    <property type="entry name" value="EDR2_C"/>
    <property type="match status" value="1"/>
</dbReference>
<dbReference type="AlphaFoldDB" id="E1ZD95"/>
<dbReference type="eggNOG" id="ENOG502QS0N">
    <property type="taxonomic scope" value="Eukaryota"/>
</dbReference>
<dbReference type="RefSeq" id="XP_005848282.1">
    <property type="nucleotide sequence ID" value="XM_005848220.1"/>
</dbReference>
<dbReference type="InterPro" id="IPR045096">
    <property type="entry name" value="EDR2-like"/>
</dbReference>
<sequence length="107" mass="11752">DAARNKKFKLIPRIVRGSWIVKQSVGTTPVLLGQKLTTRYFRGPNYFEVDVDITSNTVANSVTSLVVGAITSLVVDLAPLVEGQAEDELPERLIGSVRFEHLDLKTA</sequence>
<name>E1ZD95_CHLVA</name>
<feature type="non-terminal residue" evidence="2">
    <location>
        <position position="1"/>
    </location>
</feature>
<evidence type="ECO:0000313" key="2">
    <source>
        <dbReference type="EMBL" id="EFN56180.1"/>
    </source>
</evidence>
<gene>
    <name evidence="2" type="ORF">CHLNCDRAFT_17328</name>
</gene>